<dbReference type="Gene3D" id="1.20.144.10">
    <property type="entry name" value="Phosphatidic acid phosphatase type 2/haloperoxidase"/>
    <property type="match status" value="1"/>
</dbReference>
<name>A0ABQ2GPS9_9DEIO</name>
<evidence type="ECO:0000313" key="3">
    <source>
        <dbReference type="EMBL" id="GGM07238.1"/>
    </source>
</evidence>
<dbReference type="RefSeq" id="WP_188902862.1">
    <property type="nucleotide sequence ID" value="NZ_BMOM01000008.1"/>
</dbReference>
<dbReference type="Pfam" id="PF01569">
    <property type="entry name" value="PAP2"/>
    <property type="match status" value="1"/>
</dbReference>
<dbReference type="PANTHER" id="PTHR14969">
    <property type="entry name" value="SPHINGOSINE-1-PHOSPHATE PHOSPHOHYDROLASE"/>
    <property type="match status" value="1"/>
</dbReference>
<reference evidence="4" key="1">
    <citation type="journal article" date="2019" name="Int. J. Syst. Evol. Microbiol.">
        <title>The Global Catalogue of Microorganisms (GCM) 10K type strain sequencing project: providing services to taxonomists for standard genome sequencing and annotation.</title>
        <authorList>
            <consortium name="The Broad Institute Genomics Platform"/>
            <consortium name="The Broad Institute Genome Sequencing Center for Infectious Disease"/>
            <person name="Wu L."/>
            <person name="Ma J."/>
        </authorList>
    </citation>
    <scope>NUCLEOTIDE SEQUENCE [LARGE SCALE GENOMIC DNA]</scope>
    <source>
        <strain evidence="4">JCM 15443</strain>
    </source>
</reference>
<evidence type="ECO:0000256" key="1">
    <source>
        <dbReference type="SAM" id="Phobius"/>
    </source>
</evidence>
<comment type="caution">
    <text evidence="3">The sequence shown here is derived from an EMBL/GenBank/DDBJ whole genome shotgun (WGS) entry which is preliminary data.</text>
</comment>
<proteinExistence type="predicted"/>
<dbReference type="InterPro" id="IPR036938">
    <property type="entry name" value="PAP2/HPO_sf"/>
</dbReference>
<evidence type="ECO:0000313" key="4">
    <source>
        <dbReference type="Proteomes" id="UP000661918"/>
    </source>
</evidence>
<keyword evidence="1" id="KW-0812">Transmembrane</keyword>
<dbReference type="EMBL" id="BMOM01000008">
    <property type="protein sequence ID" value="GGM07238.1"/>
    <property type="molecule type" value="Genomic_DNA"/>
</dbReference>
<feature type="transmembrane region" description="Helical" evidence="1">
    <location>
        <begin position="54"/>
        <end position="76"/>
    </location>
</feature>
<dbReference type="Proteomes" id="UP000661918">
    <property type="component" value="Unassembled WGS sequence"/>
</dbReference>
<protein>
    <recommendedName>
        <fullName evidence="2">Phosphatidic acid phosphatase type 2/haloperoxidase domain-containing protein</fullName>
    </recommendedName>
</protein>
<accession>A0ABQ2GPS9</accession>
<keyword evidence="1" id="KW-0472">Membrane</keyword>
<dbReference type="SMART" id="SM00014">
    <property type="entry name" value="acidPPc"/>
    <property type="match status" value="1"/>
</dbReference>
<dbReference type="SUPFAM" id="SSF48317">
    <property type="entry name" value="Acid phosphatase/Vanadium-dependent haloperoxidase"/>
    <property type="match status" value="1"/>
</dbReference>
<evidence type="ECO:0000259" key="2">
    <source>
        <dbReference type="SMART" id="SM00014"/>
    </source>
</evidence>
<dbReference type="PANTHER" id="PTHR14969:SF13">
    <property type="entry name" value="AT30094P"/>
    <property type="match status" value="1"/>
</dbReference>
<sequence length="179" mass="19205">MTDSLQRALHAAALAHPVLGTAAVFCANALLFVLVLGLVGLLWRRWTQVTYGLLARMIFSLLFATALSAVFGHLVADPRPYLAEHYAPLAHVAADNGFPSDHTLIAALLTGWAAWLSRRGWPAFAAGLGTVMLGRLAIGAHHTLDVLGSVAFAGAGLALARLRLPVGWWTRPRWPERTA</sequence>
<feature type="transmembrane region" description="Helical" evidence="1">
    <location>
        <begin position="146"/>
        <end position="164"/>
    </location>
</feature>
<gene>
    <name evidence="3" type="ORF">GCM10010841_14280</name>
</gene>
<feature type="domain" description="Phosphatidic acid phosphatase type 2/haloperoxidase" evidence="2">
    <location>
        <begin position="54"/>
        <end position="161"/>
    </location>
</feature>
<dbReference type="InterPro" id="IPR000326">
    <property type="entry name" value="PAP2/HPO"/>
</dbReference>
<organism evidence="3 4">
    <name type="scientific">Deinococcus aerophilus</name>
    <dbReference type="NCBI Taxonomy" id="522488"/>
    <lineage>
        <taxon>Bacteria</taxon>
        <taxon>Thermotogati</taxon>
        <taxon>Deinococcota</taxon>
        <taxon>Deinococci</taxon>
        <taxon>Deinococcales</taxon>
        <taxon>Deinococcaceae</taxon>
        <taxon>Deinococcus</taxon>
    </lineage>
</organism>
<keyword evidence="1" id="KW-1133">Transmembrane helix</keyword>
<keyword evidence="4" id="KW-1185">Reference proteome</keyword>
<feature type="transmembrane region" description="Helical" evidence="1">
    <location>
        <begin position="20"/>
        <end position="42"/>
    </location>
</feature>